<keyword evidence="4 7" id="KW-1133">Transmembrane helix</keyword>
<dbReference type="PANTHER" id="PTHR21229:SF1">
    <property type="entry name" value="GH17801P"/>
    <property type="match status" value="1"/>
</dbReference>
<keyword evidence="2 7" id="KW-0812">Transmembrane</keyword>
<evidence type="ECO:0000256" key="8">
    <source>
        <dbReference type="SAM" id="SignalP"/>
    </source>
</evidence>
<evidence type="ECO:0000256" key="4">
    <source>
        <dbReference type="ARBA" id="ARBA00022989"/>
    </source>
</evidence>
<feature type="compositionally biased region" description="Acidic residues" evidence="6">
    <location>
        <begin position="416"/>
        <end position="431"/>
    </location>
</feature>
<feature type="transmembrane region" description="Helical" evidence="7">
    <location>
        <begin position="343"/>
        <end position="365"/>
    </location>
</feature>
<keyword evidence="11" id="KW-1185">Reference proteome</keyword>
<feature type="chain" id="PRO_5041993145" description="GOST seven transmembrane domain-containing protein" evidence="8">
    <location>
        <begin position="22"/>
        <end position="485"/>
    </location>
</feature>
<gene>
    <name evidence="10" type="ORF">CTAYLR_005804</name>
</gene>
<dbReference type="Pfam" id="PF06814">
    <property type="entry name" value="GOST_TM"/>
    <property type="match status" value="1"/>
</dbReference>
<keyword evidence="3 8" id="KW-0732">Signal</keyword>
<dbReference type="GO" id="GO:0005794">
    <property type="term" value="C:Golgi apparatus"/>
    <property type="evidence" value="ECO:0007669"/>
    <property type="project" value="TreeGrafter"/>
</dbReference>
<sequence length="485" mass="53507">MRRRLLVVVLLVSGLGGGAFAYKWQVSETYHESKVSFSEVYMFGSDDFFPEKWWPSRRSSRIRANLEVVPPSDIAVVLVSKSIGLGHVHACANASRVSKIRRVFDVRSSGFHSLAIEVCGRSSTPVRFEGTVVFRNPTGYLPAPEFGNLPFQAARLAVVCVALIVHVCRSLDKKKRKPAHLLITLALGLAAADAAAWVATYFTINSSGRPLCCPFGLAAVVSMASRLASDAFARVLVLCAAQGVGTDVGMRTGRATAMIVLWTSAYVSVGAMAVAAAVDSGTRESTNYFRPKPARLLLWQIPAALLEAIFLVWLHKVCPGTIHFLRQTGQTAEAAKCRRLRRVFFVGIFLAATYSAAVLALRPLWPYPWKWAQDVQQDLFSLLLLLCVAVEWRPRFDDDDGRRRHDLVVGAADDEWGADDFDEHDDDDDDGMLPRQDDDLEDVPPDGSNRRGAAPTKQKGQYQGLTTQDEQDDDDDIETPPQKRD</sequence>
<dbReference type="InterPro" id="IPR009637">
    <property type="entry name" value="GPR107/GPR108-like"/>
</dbReference>
<feature type="transmembrane region" description="Helical" evidence="7">
    <location>
        <begin position="297"/>
        <end position="314"/>
    </location>
</feature>
<comment type="subcellular location">
    <subcellularLocation>
        <location evidence="1">Membrane</location>
        <topology evidence="1">Multi-pass membrane protein</topology>
    </subcellularLocation>
</comment>
<evidence type="ECO:0000256" key="2">
    <source>
        <dbReference type="ARBA" id="ARBA00022692"/>
    </source>
</evidence>
<evidence type="ECO:0000256" key="6">
    <source>
        <dbReference type="SAM" id="MobiDB-lite"/>
    </source>
</evidence>
<keyword evidence="5 7" id="KW-0472">Membrane</keyword>
<dbReference type="GO" id="GO:0016020">
    <property type="term" value="C:membrane"/>
    <property type="evidence" value="ECO:0007669"/>
    <property type="project" value="UniProtKB-SubCell"/>
</dbReference>
<feature type="region of interest" description="Disordered" evidence="6">
    <location>
        <begin position="416"/>
        <end position="485"/>
    </location>
</feature>
<feature type="compositionally biased region" description="Acidic residues" evidence="6">
    <location>
        <begin position="469"/>
        <end position="478"/>
    </location>
</feature>
<evidence type="ECO:0000256" key="7">
    <source>
        <dbReference type="SAM" id="Phobius"/>
    </source>
</evidence>
<reference evidence="10" key="1">
    <citation type="submission" date="2023-01" db="EMBL/GenBank/DDBJ databases">
        <title>Metagenome sequencing of chrysophaentin producing Chrysophaeum taylorii.</title>
        <authorList>
            <person name="Davison J."/>
            <person name="Bewley C."/>
        </authorList>
    </citation>
    <scope>NUCLEOTIDE SEQUENCE</scope>
    <source>
        <strain evidence="10">NIES-1699</strain>
    </source>
</reference>
<evidence type="ECO:0000313" key="11">
    <source>
        <dbReference type="Proteomes" id="UP001230188"/>
    </source>
</evidence>
<dbReference type="Proteomes" id="UP001230188">
    <property type="component" value="Unassembled WGS sequence"/>
</dbReference>
<evidence type="ECO:0000313" key="10">
    <source>
        <dbReference type="EMBL" id="KAJ8611856.1"/>
    </source>
</evidence>
<dbReference type="InterPro" id="IPR053937">
    <property type="entry name" value="GOST_TM"/>
</dbReference>
<proteinExistence type="predicted"/>
<dbReference type="EMBL" id="JAQMWT010000060">
    <property type="protein sequence ID" value="KAJ8611856.1"/>
    <property type="molecule type" value="Genomic_DNA"/>
</dbReference>
<organism evidence="10 11">
    <name type="scientific">Chrysophaeum taylorii</name>
    <dbReference type="NCBI Taxonomy" id="2483200"/>
    <lineage>
        <taxon>Eukaryota</taxon>
        <taxon>Sar</taxon>
        <taxon>Stramenopiles</taxon>
        <taxon>Ochrophyta</taxon>
        <taxon>Pelagophyceae</taxon>
        <taxon>Pelagomonadales</taxon>
        <taxon>Pelagomonadaceae</taxon>
        <taxon>Chrysophaeum</taxon>
    </lineage>
</organism>
<evidence type="ECO:0000259" key="9">
    <source>
        <dbReference type="Pfam" id="PF06814"/>
    </source>
</evidence>
<feature type="domain" description="GOST seven transmembrane" evidence="9">
    <location>
        <begin position="159"/>
        <end position="394"/>
    </location>
</feature>
<comment type="caution">
    <text evidence="10">The sequence shown here is derived from an EMBL/GenBank/DDBJ whole genome shotgun (WGS) entry which is preliminary data.</text>
</comment>
<feature type="transmembrane region" description="Helical" evidence="7">
    <location>
        <begin position="149"/>
        <end position="168"/>
    </location>
</feature>
<feature type="transmembrane region" description="Helical" evidence="7">
    <location>
        <begin position="208"/>
        <end position="228"/>
    </location>
</feature>
<evidence type="ECO:0000256" key="5">
    <source>
        <dbReference type="ARBA" id="ARBA00023136"/>
    </source>
</evidence>
<feature type="signal peptide" evidence="8">
    <location>
        <begin position="1"/>
        <end position="21"/>
    </location>
</feature>
<dbReference type="PANTHER" id="PTHR21229">
    <property type="entry name" value="LUNG SEVEN TRANSMEMBRANE RECEPTOR"/>
    <property type="match status" value="1"/>
</dbReference>
<name>A0AAD7ULV1_9STRA</name>
<dbReference type="AlphaFoldDB" id="A0AAD7ULV1"/>
<accession>A0AAD7ULV1</accession>
<feature type="transmembrane region" description="Helical" evidence="7">
    <location>
        <begin position="377"/>
        <end position="394"/>
    </location>
</feature>
<evidence type="ECO:0000256" key="1">
    <source>
        <dbReference type="ARBA" id="ARBA00004141"/>
    </source>
</evidence>
<protein>
    <recommendedName>
        <fullName evidence="9">GOST seven transmembrane domain-containing protein</fullName>
    </recommendedName>
</protein>
<evidence type="ECO:0000256" key="3">
    <source>
        <dbReference type="ARBA" id="ARBA00022729"/>
    </source>
</evidence>
<feature type="transmembrane region" description="Helical" evidence="7">
    <location>
        <begin position="180"/>
        <end position="202"/>
    </location>
</feature>
<feature type="transmembrane region" description="Helical" evidence="7">
    <location>
        <begin position="259"/>
        <end position="277"/>
    </location>
</feature>